<organism evidence="1 2">
    <name type="scientific">Thermogemmatispora tikiterensis</name>
    <dbReference type="NCBI Taxonomy" id="1825093"/>
    <lineage>
        <taxon>Bacteria</taxon>
        <taxon>Bacillati</taxon>
        <taxon>Chloroflexota</taxon>
        <taxon>Ktedonobacteria</taxon>
        <taxon>Thermogemmatisporales</taxon>
        <taxon>Thermogemmatisporaceae</taxon>
        <taxon>Thermogemmatispora</taxon>
    </lineage>
</organism>
<accession>A0A328VAI8</accession>
<reference evidence="1 2" key="1">
    <citation type="submission" date="2016-08" db="EMBL/GenBank/DDBJ databases">
        <title>Analysis of Carbohydrate Active Enzymes in Thermogemmatispora T81 Reveals Carbohydrate Degradation Ability.</title>
        <authorList>
            <person name="Tomazini A."/>
            <person name="Lal S."/>
            <person name="Stott M."/>
            <person name="Henrissat B."/>
            <person name="Polikarpov I."/>
            <person name="Sparling R."/>
            <person name="Levin D.B."/>
        </authorList>
    </citation>
    <scope>NUCLEOTIDE SEQUENCE [LARGE SCALE GENOMIC DNA]</scope>
    <source>
        <strain evidence="1 2">T81</strain>
    </source>
</reference>
<evidence type="ECO:0000313" key="2">
    <source>
        <dbReference type="Proteomes" id="UP000248706"/>
    </source>
</evidence>
<protein>
    <submittedName>
        <fullName evidence="1">Uncharacterized protein</fullName>
    </submittedName>
</protein>
<keyword evidence="2" id="KW-1185">Reference proteome</keyword>
<sequence length="61" mass="7072">MIEGRKVRFLILKILFKPADDILKMAQLDVSMVRPSKKCLHVGRPHTCPYRRRPGAIARSR</sequence>
<dbReference type="AlphaFoldDB" id="A0A328VAI8"/>
<dbReference type="Proteomes" id="UP000248706">
    <property type="component" value="Unassembled WGS sequence"/>
</dbReference>
<name>A0A328VAI8_9CHLR</name>
<evidence type="ECO:0000313" key="1">
    <source>
        <dbReference type="EMBL" id="RAQ94696.1"/>
    </source>
</evidence>
<proteinExistence type="predicted"/>
<dbReference type="EMBL" id="MCIF01000002">
    <property type="protein sequence ID" value="RAQ94696.1"/>
    <property type="molecule type" value="Genomic_DNA"/>
</dbReference>
<gene>
    <name evidence="1" type="ORF">A4R35_04055</name>
</gene>
<comment type="caution">
    <text evidence="1">The sequence shown here is derived from an EMBL/GenBank/DDBJ whole genome shotgun (WGS) entry which is preliminary data.</text>
</comment>